<evidence type="ECO:0000313" key="1">
    <source>
        <dbReference type="EMBL" id="MDR5866117.1"/>
    </source>
</evidence>
<dbReference type="Proteomes" id="UP001264519">
    <property type="component" value="Unassembled WGS sequence"/>
</dbReference>
<gene>
    <name evidence="1" type="ORF">QC818_04865</name>
</gene>
<organism evidence="1 2">
    <name type="scientific">Halomonas koreensis</name>
    <dbReference type="NCBI Taxonomy" id="245385"/>
    <lineage>
        <taxon>Bacteria</taxon>
        <taxon>Pseudomonadati</taxon>
        <taxon>Pseudomonadota</taxon>
        <taxon>Gammaproteobacteria</taxon>
        <taxon>Oceanospirillales</taxon>
        <taxon>Halomonadaceae</taxon>
        <taxon>Halomonas</taxon>
    </lineage>
</organism>
<sequence length="85" mass="9921">MAFIELDVRTAYVVHGFDDHHREIRETVDEPDFMTKLVAIERIQSISERYILVTGSHGRVMYWEYRGEMARVKETLAGAGHLLTR</sequence>
<evidence type="ECO:0000313" key="2">
    <source>
        <dbReference type="Proteomes" id="UP001264519"/>
    </source>
</evidence>
<keyword evidence="2" id="KW-1185">Reference proteome</keyword>
<comment type="caution">
    <text evidence="1">The sequence shown here is derived from an EMBL/GenBank/DDBJ whole genome shotgun (WGS) entry which is preliminary data.</text>
</comment>
<proteinExistence type="predicted"/>
<protein>
    <submittedName>
        <fullName evidence="1">Uncharacterized protein</fullName>
    </submittedName>
</protein>
<reference evidence="1 2" key="1">
    <citation type="submission" date="2023-04" db="EMBL/GenBank/DDBJ databases">
        <title>A long-awaited taxogenomic arrangement of the family Halomonadaceae.</title>
        <authorList>
            <person name="De La Haba R."/>
            <person name="Chuvochina M."/>
            <person name="Wittouck S."/>
            <person name="Arahal D.R."/>
            <person name="Sanchez-Porro C."/>
            <person name="Hugenholtz P."/>
            <person name="Ventosa A."/>
        </authorList>
    </citation>
    <scope>NUCLEOTIDE SEQUENCE [LARGE SCALE GENOMIC DNA]</scope>
    <source>
        <strain evidence="1 2">DSM 23530</strain>
    </source>
</reference>
<name>A0ABU1FZN0_9GAMM</name>
<accession>A0ABU1FZN0</accession>
<dbReference type="RefSeq" id="WP_309651722.1">
    <property type="nucleotide sequence ID" value="NZ_JARWAK010000003.1"/>
</dbReference>
<dbReference type="EMBL" id="JARWAK010000003">
    <property type="protein sequence ID" value="MDR5866117.1"/>
    <property type="molecule type" value="Genomic_DNA"/>
</dbReference>